<evidence type="ECO:0000313" key="2">
    <source>
        <dbReference type="EMBL" id="MBC1304000.1"/>
    </source>
</evidence>
<feature type="compositionally biased region" description="Polar residues" evidence="1">
    <location>
        <begin position="187"/>
        <end position="203"/>
    </location>
</feature>
<evidence type="ECO:0008006" key="4">
    <source>
        <dbReference type="Google" id="ProtNLM"/>
    </source>
</evidence>
<protein>
    <recommendedName>
        <fullName evidence="4">DRBM domain-containing protein</fullName>
    </recommendedName>
</protein>
<feature type="region of interest" description="Disordered" evidence="1">
    <location>
        <begin position="187"/>
        <end position="213"/>
    </location>
</feature>
<name>A0ABR6SC65_ANAVA</name>
<dbReference type="EMBL" id="JACKZP010000084">
    <property type="protein sequence ID" value="MBC1304000.1"/>
    <property type="molecule type" value="Genomic_DNA"/>
</dbReference>
<keyword evidence="3" id="KW-1185">Reference proteome</keyword>
<reference evidence="2 3" key="1">
    <citation type="submission" date="2019-11" db="EMBL/GenBank/DDBJ databases">
        <title>Comparison of genomes from free-living endosymbiotic cyanobacteria isolated from Azolla.</title>
        <authorList>
            <person name="Thiel T."/>
            <person name="Pratte B."/>
        </authorList>
    </citation>
    <scope>NUCLEOTIDE SEQUENCE [LARGE SCALE GENOMIC DNA]</scope>
    <source>
        <strain evidence="2 3">N2B</strain>
    </source>
</reference>
<accession>A0ABR6SC65</accession>
<feature type="region of interest" description="Disordered" evidence="1">
    <location>
        <begin position="114"/>
        <end position="146"/>
    </location>
</feature>
<organism evidence="2 3">
    <name type="scientific">Trichormus variabilis N2B</name>
    <dbReference type="NCBI Taxonomy" id="2681315"/>
    <lineage>
        <taxon>Bacteria</taxon>
        <taxon>Bacillati</taxon>
        <taxon>Cyanobacteriota</taxon>
        <taxon>Cyanophyceae</taxon>
        <taxon>Nostocales</taxon>
        <taxon>Nostocaceae</taxon>
        <taxon>Trichormus</taxon>
    </lineage>
</organism>
<proteinExistence type="predicted"/>
<dbReference type="GeneID" id="58723206"/>
<dbReference type="Proteomes" id="UP000570851">
    <property type="component" value="Unassembled WGS sequence"/>
</dbReference>
<feature type="compositionally biased region" description="Polar residues" evidence="1">
    <location>
        <begin position="114"/>
        <end position="123"/>
    </location>
</feature>
<sequence length="277" mass="30519">MLAQFQSLYPNGSLISELVQIFQGKYIVRASVQIEGITRATGMAAAETVEAAEDQARTRALTVLGITDTPQASITPSPKLISQVQANPISHESTYTSIQNEDFGKNNWSIANNNDQSKEVLNNTSVKTTTSKSSKTENPIPDLPQKLPDINYYEPELEPPIEDLPPLTAQQPEIPTITEIANSNVTPFTPRNYSPQENVTSISGGTGKKKKKAEPVDLSDVIAKTDVELQRLGWTPEQGREYLIKTYGKRGRTLLTEDELHSFLKHLESQPDPIAGF</sequence>
<evidence type="ECO:0000313" key="3">
    <source>
        <dbReference type="Proteomes" id="UP000570851"/>
    </source>
</evidence>
<dbReference type="RefSeq" id="WP_011317422.1">
    <property type="nucleotide sequence ID" value="NZ_JACKZP010000084.1"/>
</dbReference>
<evidence type="ECO:0000256" key="1">
    <source>
        <dbReference type="SAM" id="MobiDB-lite"/>
    </source>
</evidence>
<gene>
    <name evidence="2" type="ORF">GNE12_18995</name>
</gene>
<comment type="caution">
    <text evidence="2">The sequence shown here is derived from an EMBL/GenBank/DDBJ whole genome shotgun (WGS) entry which is preliminary data.</text>
</comment>
<feature type="compositionally biased region" description="Low complexity" evidence="1">
    <location>
        <begin position="124"/>
        <end position="133"/>
    </location>
</feature>